<dbReference type="InterPro" id="IPR044791">
    <property type="entry name" value="Beta-glucanase/XTH"/>
</dbReference>
<dbReference type="EC" id="2.4.1.207" evidence="6"/>
<keyword evidence="6" id="KW-0961">Cell wall biogenesis/degradation</keyword>
<keyword evidence="2 6" id="KW-0378">Hydrolase</keyword>
<keyword evidence="1 6" id="KW-0808">Transferase</keyword>
<protein>
    <recommendedName>
        <fullName evidence="6">Xyloglucan endotransglucosylase/hydrolase</fullName>
        <ecNumber evidence="6">2.4.1.207</ecNumber>
    </recommendedName>
</protein>
<keyword evidence="6" id="KW-0964">Secreted</keyword>
<dbReference type="GO" id="GO:0048046">
    <property type="term" value="C:apoplast"/>
    <property type="evidence" value="ECO:0007669"/>
    <property type="project" value="UniProtKB-SubCell"/>
</dbReference>
<dbReference type="PANTHER" id="PTHR31062">
    <property type="entry name" value="XYLOGLUCAN ENDOTRANSGLUCOSYLASE/HYDROLASE PROTEIN 8-RELATED"/>
    <property type="match status" value="1"/>
</dbReference>
<dbReference type="PROSITE" id="PS51762">
    <property type="entry name" value="GH16_2"/>
    <property type="match status" value="1"/>
</dbReference>
<comment type="similarity">
    <text evidence="6">Belongs to the glycosyl hydrolase 16 family.</text>
</comment>
<comment type="function">
    <text evidence="6">Catalyzes xyloglucan endohydrolysis (XEH) and/or endotransglycosylation (XET). Cleaves and religates xyloglucan polymers, an essential constituent of the primary cell wall, and thereby participates in cell wall construction of growing tissues.</text>
</comment>
<comment type="PTM">
    <text evidence="6">Contains at least one intrachain disulfide bond essential for its enzymatic activity.</text>
</comment>
<evidence type="ECO:0000313" key="9">
    <source>
        <dbReference type="Proteomes" id="UP001140206"/>
    </source>
</evidence>
<name>A0AAV8C2V6_9POAL</name>
<comment type="caution">
    <text evidence="8">The sequence shown here is derived from an EMBL/GenBank/DDBJ whole genome shotgun (WGS) entry which is preliminary data.</text>
</comment>
<dbReference type="Pfam" id="PF06955">
    <property type="entry name" value="XET_C"/>
    <property type="match status" value="1"/>
</dbReference>
<evidence type="ECO:0000256" key="2">
    <source>
        <dbReference type="ARBA" id="ARBA00022801"/>
    </source>
</evidence>
<dbReference type="Pfam" id="PF00722">
    <property type="entry name" value="Glyco_hydro_16"/>
    <property type="match status" value="1"/>
</dbReference>
<feature type="active site" description="Nucleophile" evidence="5">
    <location>
        <position position="80"/>
    </location>
</feature>
<evidence type="ECO:0000256" key="3">
    <source>
        <dbReference type="ARBA" id="ARBA00023157"/>
    </source>
</evidence>
<evidence type="ECO:0000259" key="7">
    <source>
        <dbReference type="PROSITE" id="PS51762"/>
    </source>
</evidence>
<dbReference type="InterPro" id="IPR016455">
    <property type="entry name" value="XTH"/>
</dbReference>
<keyword evidence="6" id="KW-0134">Cell wall</keyword>
<comment type="subcellular location">
    <subcellularLocation>
        <location evidence="6">Secreted</location>
        <location evidence="6">Cell wall</location>
    </subcellularLocation>
    <subcellularLocation>
        <location evidence="6">Secreted</location>
        <location evidence="6">Extracellular space</location>
        <location evidence="6">Apoplast</location>
    </subcellularLocation>
</comment>
<evidence type="ECO:0000313" key="8">
    <source>
        <dbReference type="EMBL" id="KAJ4749840.1"/>
    </source>
</evidence>
<reference evidence="8" key="1">
    <citation type="submission" date="2022-08" db="EMBL/GenBank/DDBJ databases">
        <authorList>
            <person name="Marques A."/>
        </authorList>
    </citation>
    <scope>NUCLEOTIDE SEQUENCE</scope>
    <source>
        <strain evidence="8">RhyPub2mFocal</strain>
        <tissue evidence="8">Leaves</tissue>
    </source>
</reference>
<keyword evidence="3" id="KW-1015">Disulfide bond</keyword>
<dbReference type="Gene3D" id="2.60.120.200">
    <property type="match status" value="1"/>
</dbReference>
<dbReference type="GO" id="GO:0010411">
    <property type="term" value="P:xyloglucan metabolic process"/>
    <property type="evidence" value="ECO:0007669"/>
    <property type="project" value="InterPro"/>
</dbReference>
<dbReference type="InterPro" id="IPR013320">
    <property type="entry name" value="ConA-like_dom_sf"/>
</dbReference>
<keyword evidence="9" id="KW-1185">Reference proteome</keyword>
<feature type="active site" description="Proton donor" evidence="5">
    <location>
        <position position="84"/>
    </location>
</feature>
<proteinExistence type="inferred from homology"/>
<evidence type="ECO:0000256" key="6">
    <source>
        <dbReference type="RuleBase" id="RU361120"/>
    </source>
</evidence>
<dbReference type="AlphaFoldDB" id="A0AAV8C2V6"/>
<accession>A0AAV8C2V6</accession>
<keyword evidence="4 6" id="KW-0326">Glycosidase</keyword>
<sequence length="264" mass="29888">MSTEADFGKDFTITSGMDHAKILADGTFELGMDQVTGSGAETFADYIFGKFDMQIKLNPTFAKSIVTAFYLNSKTEHHNEIDVEFLGDPGRNQYILSTNVFINGTGLREQQFAFWFDPSADFHNYTVIWSPKQIIWFIDGTPIRIFKKQNGTVTLPYPDNQSMKIQLSIWDGTAWTQQPVDWSQAPFKAWYRNYRTKACTLTGNATAISCQANATALLSKDLSIDAQTKMAEVQNNYMVYNYCNDQMKIFENTPLECAINTKIG</sequence>
<organism evidence="8 9">
    <name type="scientific">Rhynchospora pubera</name>
    <dbReference type="NCBI Taxonomy" id="906938"/>
    <lineage>
        <taxon>Eukaryota</taxon>
        <taxon>Viridiplantae</taxon>
        <taxon>Streptophyta</taxon>
        <taxon>Embryophyta</taxon>
        <taxon>Tracheophyta</taxon>
        <taxon>Spermatophyta</taxon>
        <taxon>Magnoliopsida</taxon>
        <taxon>Liliopsida</taxon>
        <taxon>Poales</taxon>
        <taxon>Cyperaceae</taxon>
        <taxon>Cyperoideae</taxon>
        <taxon>Rhynchosporeae</taxon>
        <taxon>Rhynchospora</taxon>
    </lineage>
</organism>
<evidence type="ECO:0000256" key="5">
    <source>
        <dbReference type="PIRSR" id="PIRSR005604-1"/>
    </source>
</evidence>
<dbReference type="GO" id="GO:0016762">
    <property type="term" value="F:xyloglucan:xyloglucosyl transferase activity"/>
    <property type="evidence" value="ECO:0007669"/>
    <property type="project" value="UniProtKB-EC"/>
</dbReference>
<dbReference type="GO" id="GO:0042546">
    <property type="term" value="P:cell wall biogenesis"/>
    <property type="evidence" value="ECO:0007669"/>
    <property type="project" value="InterPro"/>
</dbReference>
<dbReference type="GO" id="GO:0071555">
    <property type="term" value="P:cell wall organization"/>
    <property type="evidence" value="ECO:0007669"/>
    <property type="project" value="UniProtKB-KW"/>
</dbReference>
<feature type="domain" description="GH16" evidence="7">
    <location>
        <begin position="1"/>
        <end position="191"/>
    </location>
</feature>
<dbReference type="InterPro" id="IPR010713">
    <property type="entry name" value="XET_C"/>
</dbReference>
<dbReference type="InterPro" id="IPR000757">
    <property type="entry name" value="Beta-glucanase-like"/>
</dbReference>
<dbReference type="SUPFAM" id="SSF49899">
    <property type="entry name" value="Concanavalin A-like lectins/glucanases"/>
    <property type="match status" value="1"/>
</dbReference>
<evidence type="ECO:0000256" key="4">
    <source>
        <dbReference type="ARBA" id="ARBA00023295"/>
    </source>
</evidence>
<dbReference type="EMBL" id="JAMFTS010000005">
    <property type="protein sequence ID" value="KAJ4749840.1"/>
    <property type="molecule type" value="Genomic_DNA"/>
</dbReference>
<keyword evidence="6" id="KW-0052">Apoplast</keyword>
<dbReference type="PIRSF" id="PIRSF005604">
    <property type="entry name" value="XET"/>
    <property type="match status" value="1"/>
</dbReference>
<evidence type="ECO:0000256" key="1">
    <source>
        <dbReference type="ARBA" id="ARBA00022679"/>
    </source>
</evidence>
<dbReference type="GO" id="GO:0004553">
    <property type="term" value="F:hydrolase activity, hydrolyzing O-glycosyl compounds"/>
    <property type="evidence" value="ECO:0007669"/>
    <property type="project" value="InterPro"/>
</dbReference>
<gene>
    <name evidence="8" type="ORF">LUZ62_084245</name>
</gene>
<dbReference type="Proteomes" id="UP001140206">
    <property type="component" value="Chromosome 5"/>
</dbReference>